<dbReference type="EMBL" id="FN430322">
    <property type="protein sequence ID" value="CAZ84171.1"/>
    <property type="molecule type" value="Genomic_DNA"/>
</dbReference>
<dbReference type="KEGG" id="tml:GSTUM_00008242001"/>
<feature type="region of interest" description="Disordered" evidence="1">
    <location>
        <begin position="84"/>
        <end position="108"/>
    </location>
</feature>
<dbReference type="GeneID" id="9183504"/>
<evidence type="ECO:0000313" key="3">
    <source>
        <dbReference type="Proteomes" id="UP000006911"/>
    </source>
</evidence>
<proteinExistence type="predicted"/>
<evidence type="ECO:0000256" key="1">
    <source>
        <dbReference type="SAM" id="MobiDB-lite"/>
    </source>
</evidence>
<protein>
    <submittedName>
        <fullName evidence="2">(Perigord truffle) hypothetical protein</fullName>
    </submittedName>
</protein>
<dbReference type="Proteomes" id="UP000006911">
    <property type="component" value="Unassembled WGS sequence"/>
</dbReference>
<dbReference type="RefSeq" id="XP_002839980.1">
    <property type="nucleotide sequence ID" value="XM_002839934.1"/>
</dbReference>
<sequence length="108" mass="12042">MARGEFERAKRELVFDGVFTEEYFARGGVWLYAIAEQGEEGEGEVTLDRVVEMHPLVKRWVCRVEELARGIGVGVEELELERGVGREVEEGKGEEDGSEVGAEAEAQI</sequence>
<dbReference type="AlphaFoldDB" id="D5GI28"/>
<reference evidence="2 3" key="1">
    <citation type="journal article" date="2010" name="Nature">
        <title>Perigord black truffle genome uncovers evolutionary origins and mechanisms of symbiosis.</title>
        <authorList>
            <person name="Martin F."/>
            <person name="Kohler A."/>
            <person name="Murat C."/>
            <person name="Balestrini R."/>
            <person name="Coutinho P.M."/>
            <person name="Jaillon O."/>
            <person name="Montanini B."/>
            <person name="Morin E."/>
            <person name="Noel B."/>
            <person name="Percudani R."/>
            <person name="Porcel B."/>
            <person name="Rubini A."/>
            <person name="Amicucci A."/>
            <person name="Amselem J."/>
            <person name="Anthouard V."/>
            <person name="Arcioni S."/>
            <person name="Artiguenave F."/>
            <person name="Aury J.M."/>
            <person name="Ballario P."/>
            <person name="Bolchi A."/>
            <person name="Brenna A."/>
            <person name="Brun A."/>
            <person name="Buee M."/>
            <person name="Cantarel B."/>
            <person name="Chevalier G."/>
            <person name="Couloux A."/>
            <person name="Da Silva C."/>
            <person name="Denoeud F."/>
            <person name="Duplessis S."/>
            <person name="Ghignone S."/>
            <person name="Hilselberger B."/>
            <person name="Iotti M."/>
            <person name="Marcais B."/>
            <person name="Mello A."/>
            <person name="Miranda M."/>
            <person name="Pacioni G."/>
            <person name="Quesneville H."/>
            <person name="Riccioni C."/>
            <person name="Ruotolo R."/>
            <person name="Splivallo R."/>
            <person name="Stocchi V."/>
            <person name="Tisserant E."/>
            <person name="Viscomi A.R."/>
            <person name="Zambonelli A."/>
            <person name="Zampieri E."/>
            <person name="Henrissat B."/>
            <person name="Lebrun M.H."/>
            <person name="Paolocci F."/>
            <person name="Bonfante P."/>
            <person name="Ottonello S."/>
            <person name="Wincker P."/>
        </authorList>
    </citation>
    <scope>NUCLEOTIDE SEQUENCE [LARGE SCALE GENOMIC DNA]</scope>
    <source>
        <strain evidence="2 3">Mel28</strain>
    </source>
</reference>
<name>D5GI28_TUBMM</name>
<evidence type="ECO:0000313" key="2">
    <source>
        <dbReference type="EMBL" id="CAZ84171.1"/>
    </source>
</evidence>
<keyword evidence="3" id="KW-1185">Reference proteome</keyword>
<accession>D5GI28</accession>
<gene>
    <name evidence="2" type="ORF">GSTUM_00008242001</name>
</gene>
<dbReference type="InParanoid" id="D5GI28"/>
<dbReference type="HOGENOM" id="CLU_2198912_0_0_1"/>
<feature type="compositionally biased region" description="Basic and acidic residues" evidence="1">
    <location>
        <begin position="84"/>
        <end position="95"/>
    </location>
</feature>
<organism evidence="2 3">
    <name type="scientific">Tuber melanosporum (strain Mel28)</name>
    <name type="common">Perigord black truffle</name>
    <dbReference type="NCBI Taxonomy" id="656061"/>
    <lineage>
        <taxon>Eukaryota</taxon>
        <taxon>Fungi</taxon>
        <taxon>Dikarya</taxon>
        <taxon>Ascomycota</taxon>
        <taxon>Pezizomycotina</taxon>
        <taxon>Pezizomycetes</taxon>
        <taxon>Pezizales</taxon>
        <taxon>Tuberaceae</taxon>
        <taxon>Tuber</taxon>
    </lineage>
</organism>